<comment type="similarity">
    <text evidence="2">Belongs to the RNase H family.</text>
</comment>
<evidence type="ECO:0000256" key="3">
    <source>
        <dbReference type="ARBA" id="ARBA00012180"/>
    </source>
</evidence>
<feature type="region of interest" description="Disordered" evidence="8">
    <location>
        <begin position="271"/>
        <end position="303"/>
    </location>
</feature>
<protein>
    <recommendedName>
        <fullName evidence="3">ribonuclease H</fullName>
        <ecNumber evidence="3">3.1.26.4</ecNumber>
    </recommendedName>
</protein>
<dbReference type="SUPFAM" id="SSF53098">
    <property type="entry name" value="Ribonuclease H-like"/>
    <property type="match status" value="1"/>
</dbReference>
<comment type="caution">
    <text evidence="10">The sequence shown here is derived from an EMBL/GenBank/DDBJ whole genome shotgun (WGS) entry which is preliminary data.</text>
</comment>
<dbReference type="Pfam" id="PF01693">
    <property type="entry name" value="Cauli_VI"/>
    <property type="match status" value="1"/>
</dbReference>
<dbReference type="InterPro" id="IPR037056">
    <property type="entry name" value="RNase_H1_N_sf"/>
</dbReference>
<evidence type="ECO:0000256" key="1">
    <source>
        <dbReference type="ARBA" id="ARBA00000077"/>
    </source>
</evidence>
<feature type="domain" description="RNase H type-1" evidence="9">
    <location>
        <begin position="75"/>
        <end position="225"/>
    </location>
</feature>
<keyword evidence="11" id="KW-1185">Reference proteome</keyword>
<evidence type="ECO:0000313" key="10">
    <source>
        <dbReference type="EMBL" id="KAJ7610862.1"/>
    </source>
</evidence>
<dbReference type="CDD" id="cd09280">
    <property type="entry name" value="RNase_HI_eukaryote_like"/>
    <property type="match status" value="1"/>
</dbReference>
<evidence type="ECO:0000256" key="5">
    <source>
        <dbReference type="ARBA" id="ARBA00022723"/>
    </source>
</evidence>
<dbReference type="PROSITE" id="PS50879">
    <property type="entry name" value="RNASE_H_1"/>
    <property type="match status" value="1"/>
</dbReference>
<evidence type="ECO:0000256" key="6">
    <source>
        <dbReference type="ARBA" id="ARBA00022759"/>
    </source>
</evidence>
<dbReference type="SUPFAM" id="SSF55658">
    <property type="entry name" value="L9 N-domain-like"/>
    <property type="match status" value="1"/>
</dbReference>
<evidence type="ECO:0000256" key="4">
    <source>
        <dbReference type="ARBA" id="ARBA00022722"/>
    </source>
</evidence>
<evidence type="ECO:0000256" key="8">
    <source>
        <dbReference type="SAM" id="MobiDB-lite"/>
    </source>
</evidence>
<dbReference type="Proteomes" id="UP001221142">
    <property type="component" value="Unassembled WGS sequence"/>
</dbReference>
<dbReference type="InterPro" id="IPR011320">
    <property type="entry name" value="RNase_H1_N"/>
</dbReference>
<feature type="compositionally biased region" description="Polar residues" evidence="8">
    <location>
        <begin position="53"/>
        <end position="62"/>
    </location>
</feature>
<dbReference type="Gene3D" id="3.30.420.10">
    <property type="entry name" value="Ribonuclease H-like superfamily/Ribonuclease H"/>
    <property type="match status" value="1"/>
</dbReference>
<dbReference type="PANTHER" id="PTHR10642">
    <property type="entry name" value="RIBONUCLEASE H1"/>
    <property type="match status" value="1"/>
</dbReference>
<dbReference type="EMBL" id="JARKIF010000034">
    <property type="protein sequence ID" value="KAJ7610862.1"/>
    <property type="molecule type" value="Genomic_DNA"/>
</dbReference>
<keyword evidence="6" id="KW-0255">Endonuclease</keyword>
<evidence type="ECO:0000313" key="11">
    <source>
        <dbReference type="Proteomes" id="UP001221142"/>
    </source>
</evidence>
<dbReference type="GO" id="GO:0004523">
    <property type="term" value="F:RNA-DNA hybrid ribonuclease activity"/>
    <property type="evidence" value="ECO:0007669"/>
    <property type="project" value="UniProtKB-EC"/>
</dbReference>
<dbReference type="GO" id="GO:0046872">
    <property type="term" value="F:metal ion binding"/>
    <property type="evidence" value="ECO:0007669"/>
    <property type="project" value="UniProtKB-KW"/>
</dbReference>
<dbReference type="Gene3D" id="3.40.970.10">
    <property type="entry name" value="Ribonuclease H1, N-terminal domain"/>
    <property type="match status" value="1"/>
</dbReference>
<sequence length="324" mass="35659">MPFWAVKVGHKPGIYSTWPEAEEQTKGFKRPIHKSFPSRTEAEAWMAQGSLPLKTTNGASSNKGKKRALPEDDDSDGWDVVYSDGACKGNGKAGAVAGVGVFWGPYDPRNIAERCPGDQTNNRAELIAILRVLETTPPSQRPLMIKTDSRYSMDCLQKYISGWMKNGWRTSEGKPVKNAPIIRYIHSQLEARKHHGQKVKLVYVQGHSGDPGNDGADRQANLGATKPAEPEREWAILEAELLADLDEELVPPGQLESVLLDVQNRHLENSLERPAKKLKVSAEPHPLTKKTAKSVPAPVPTSEDELAEYAGCLLDDDDLLSDLP</sequence>
<dbReference type="GO" id="GO:0003676">
    <property type="term" value="F:nucleic acid binding"/>
    <property type="evidence" value="ECO:0007669"/>
    <property type="project" value="InterPro"/>
</dbReference>
<name>A0AAD7F9P0_9AGAR</name>
<dbReference type="GO" id="GO:0043137">
    <property type="term" value="P:DNA replication, removal of RNA primer"/>
    <property type="evidence" value="ECO:0007669"/>
    <property type="project" value="TreeGrafter"/>
</dbReference>
<dbReference type="InterPro" id="IPR012337">
    <property type="entry name" value="RNaseH-like_sf"/>
</dbReference>
<proteinExistence type="inferred from homology"/>
<dbReference type="InterPro" id="IPR036397">
    <property type="entry name" value="RNaseH_sf"/>
</dbReference>
<dbReference type="PANTHER" id="PTHR10642:SF26">
    <property type="entry name" value="RIBONUCLEASE H1"/>
    <property type="match status" value="1"/>
</dbReference>
<evidence type="ECO:0000256" key="7">
    <source>
        <dbReference type="ARBA" id="ARBA00022801"/>
    </source>
</evidence>
<keyword evidence="4" id="KW-0540">Nuclease</keyword>
<keyword evidence="5" id="KW-0479">Metal-binding</keyword>
<dbReference type="InterPro" id="IPR009027">
    <property type="entry name" value="Ribosomal_bL9/RNase_H1_N"/>
</dbReference>
<dbReference type="EC" id="3.1.26.4" evidence="3"/>
<dbReference type="Pfam" id="PF00075">
    <property type="entry name" value="RNase_H"/>
    <property type="match status" value="1"/>
</dbReference>
<comment type="catalytic activity">
    <reaction evidence="1">
        <text>Endonucleolytic cleavage to 5'-phosphomonoester.</text>
        <dbReference type="EC" id="3.1.26.4"/>
    </reaction>
</comment>
<feature type="region of interest" description="Disordered" evidence="8">
    <location>
        <begin position="206"/>
        <end position="227"/>
    </location>
</feature>
<dbReference type="AlphaFoldDB" id="A0AAD7F9P0"/>
<keyword evidence="7" id="KW-0378">Hydrolase</keyword>
<reference evidence="10" key="1">
    <citation type="submission" date="2023-03" db="EMBL/GenBank/DDBJ databases">
        <title>Massive genome expansion in bonnet fungi (Mycena s.s.) driven by repeated elements and novel gene families across ecological guilds.</title>
        <authorList>
            <consortium name="Lawrence Berkeley National Laboratory"/>
            <person name="Harder C.B."/>
            <person name="Miyauchi S."/>
            <person name="Viragh M."/>
            <person name="Kuo A."/>
            <person name="Thoen E."/>
            <person name="Andreopoulos B."/>
            <person name="Lu D."/>
            <person name="Skrede I."/>
            <person name="Drula E."/>
            <person name="Henrissat B."/>
            <person name="Morin E."/>
            <person name="Kohler A."/>
            <person name="Barry K."/>
            <person name="LaButti K."/>
            <person name="Morin E."/>
            <person name="Salamov A."/>
            <person name="Lipzen A."/>
            <person name="Mereny Z."/>
            <person name="Hegedus B."/>
            <person name="Baldrian P."/>
            <person name="Stursova M."/>
            <person name="Weitz H."/>
            <person name="Taylor A."/>
            <person name="Grigoriev I.V."/>
            <person name="Nagy L.G."/>
            <person name="Martin F."/>
            <person name="Kauserud H."/>
        </authorList>
    </citation>
    <scope>NUCLEOTIDE SEQUENCE</scope>
    <source>
        <strain evidence="10">9284</strain>
    </source>
</reference>
<gene>
    <name evidence="10" type="ORF">FB45DRAFT_941853</name>
</gene>
<dbReference type="InterPro" id="IPR050092">
    <property type="entry name" value="RNase_H"/>
</dbReference>
<evidence type="ECO:0000259" key="9">
    <source>
        <dbReference type="PROSITE" id="PS50879"/>
    </source>
</evidence>
<dbReference type="InterPro" id="IPR002156">
    <property type="entry name" value="RNaseH_domain"/>
</dbReference>
<feature type="region of interest" description="Disordered" evidence="8">
    <location>
        <begin position="50"/>
        <end position="75"/>
    </location>
</feature>
<organism evidence="10 11">
    <name type="scientific">Roridomyces roridus</name>
    <dbReference type="NCBI Taxonomy" id="1738132"/>
    <lineage>
        <taxon>Eukaryota</taxon>
        <taxon>Fungi</taxon>
        <taxon>Dikarya</taxon>
        <taxon>Basidiomycota</taxon>
        <taxon>Agaricomycotina</taxon>
        <taxon>Agaricomycetes</taxon>
        <taxon>Agaricomycetidae</taxon>
        <taxon>Agaricales</taxon>
        <taxon>Marasmiineae</taxon>
        <taxon>Mycenaceae</taxon>
        <taxon>Roridomyces</taxon>
    </lineage>
</organism>
<accession>A0AAD7F9P0</accession>
<evidence type="ECO:0000256" key="2">
    <source>
        <dbReference type="ARBA" id="ARBA00005300"/>
    </source>
</evidence>